<evidence type="ECO:0000313" key="2">
    <source>
        <dbReference type="Proteomes" id="UP001061991"/>
    </source>
</evidence>
<protein>
    <submittedName>
        <fullName evidence="1">Uncharacterized protein</fullName>
    </submittedName>
</protein>
<dbReference type="EMBL" id="CP104970">
    <property type="protein sequence ID" value="UXN57738.1"/>
    <property type="molecule type" value="Genomic_DNA"/>
</dbReference>
<gene>
    <name evidence="1" type="ORF">N8E88_02700</name>
</gene>
<evidence type="ECO:0000313" key="1">
    <source>
        <dbReference type="EMBL" id="UXN57738.1"/>
    </source>
</evidence>
<dbReference type="Proteomes" id="UP001061991">
    <property type="component" value="Plasmid p_unnamed3"/>
</dbReference>
<sequence length="130" mass="14605">MAIEPLSTNSHRCAAPKGPGALIFRFAVSFPFTLLKGTGRVVFYCVWYLAFYLLCMFRPFTGMMMLAAIVMLPMSIVVFAHPEAAAGMPFWTFGLMALGLVAFSVGYTMLVDWFAPPGAEDPFERYRRRR</sequence>
<geneLocation type="plasmid" evidence="1 2">
    <name>p_unnamed3</name>
</geneLocation>
<accession>A0ACD4CW94</accession>
<keyword evidence="2" id="KW-1185">Reference proteome</keyword>
<proteinExistence type="predicted"/>
<organism evidence="1 2">
    <name type="scientific">Phyllobacterium zundukense</name>
    <dbReference type="NCBI Taxonomy" id="1867719"/>
    <lineage>
        <taxon>Bacteria</taxon>
        <taxon>Pseudomonadati</taxon>
        <taxon>Pseudomonadota</taxon>
        <taxon>Alphaproteobacteria</taxon>
        <taxon>Hyphomicrobiales</taxon>
        <taxon>Phyllobacteriaceae</taxon>
        <taxon>Phyllobacterium</taxon>
    </lineage>
</organism>
<reference evidence="1" key="1">
    <citation type="submission" date="2022-09" db="EMBL/GenBank/DDBJ databases">
        <title>Interaction between co-microsymbionts with complementary sets of symbiotic genes in legume-rhizobium systems.</title>
        <authorList>
            <person name="Safronova V."/>
            <person name="Sazanova A."/>
            <person name="Afonin A."/>
            <person name="Chirak E."/>
        </authorList>
    </citation>
    <scope>NUCLEOTIDE SEQUENCE</scope>
    <source>
        <strain evidence="1">A18/3m</strain>
    </source>
</reference>
<name>A0ACD4CW94_9HYPH</name>
<keyword evidence="1" id="KW-0614">Plasmid</keyword>